<protein>
    <recommendedName>
        <fullName evidence="9">Matrin-type domain-containing protein</fullName>
    </recommendedName>
</protein>
<keyword evidence="5" id="KW-0539">Nucleus</keyword>
<dbReference type="InterPro" id="IPR000690">
    <property type="entry name" value="Matrin/U1-C_Znf_C2H2"/>
</dbReference>
<dbReference type="InterPro" id="IPR003604">
    <property type="entry name" value="Matrin/U1-like-C_Znf_C2H2"/>
</dbReference>
<evidence type="ECO:0000259" key="9">
    <source>
        <dbReference type="PROSITE" id="PS50171"/>
    </source>
</evidence>
<dbReference type="InterPro" id="IPR041591">
    <property type="entry name" value="OCRE"/>
</dbReference>
<dbReference type="SMART" id="SM00451">
    <property type="entry name" value="ZnF_U1"/>
    <property type="match status" value="1"/>
</dbReference>
<dbReference type="Pfam" id="PF06220">
    <property type="entry name" value="zf-U1"/>
    <property type="match status" value="1"/>
</dbReference>
<keyword evidence="2" id="KW-0479">Metal-binding</keyword>
<accession>A0ABR0XJL2</accession>
<feature type="region of interest" description="Disordered" evidence="7">
    <location>
        <begin position="302"/>
        <end position="321"/>
    </location>
</feature>
<feature type="coiled-coil region" evidence="6">
    <location>
        <begin position="49"/>
        <end position="83"/>
    </location>
</feature>
<evidence type="ECO:0000256" key="4">
    <source>
        <dbReference type="ARBA" id="ARBA00022833"/>
    </source>
</evidence>
<proteinExistence type="predicted"/>
<comment type="subcellular location">
    <subcellularLocation>
        <location evidence="1">Nucleus</location>
    </subcellularLocation>
</comment>
<dbReference type="InterPro" id="IPR013085">
    <property type="entry name" value="U1-CZ_Znf_C2H2"/>
</dbReference>
<keyword evidence="6" id="KW-0175">Coiled coil</keyword>
<feature type="transmembrane region" description="Helical" evidence="8">
    <location>
        <begin position="85"/>
        <end position="106"/>
    </location>
</feature>
<dbReference type="Gene3D" id="3.30.160.60">
    <property type="entry name" value="Classic Zinc Finger"/>
    <property type="match status" value="1"/>
</dbReference>
<evidence type="ECO:0000256" key="7">
    <source>
        <dbReference type="SAM" id="MobiDB-lite"/>
    </source>
</evidence>
<reference evidence="10 11" key="1">
    <citation type="journal article" date="2021" name="Comput. Struct. Biotechnol. J.">
        <title>De novo genome assembly of the potent medicinal plant Rehmannia glutinosa using nanopore technology.</title>
        <authorList>
            <person name="Ma L."/>
            <person name="Dong C."/>
            <person name="Song C."/>
            <person name="Wang X."/>
            <person name="Zheng X."/>
            <person name="Niu Y."/>
            <person name="Chen S."/>
            <person name="Feng W."/>
        </authorList>
    </citation>
    <scope>NUCLEOTIDE SEQUENCE [LARGE SCALE GENOMIC DNA]</scope>
    <source>
        <strain evidence="10">DH-2019</strain>
    </source>
</reference>
<evidence type="ECO:0000313" key="10">
    <source>
        <dbReference type="EMBL" id="KAK6159370.1"/>
    </source>
</evidence>
<feature type="compositionally biased region" description="Polar residues" evidence="7">
    <location>
        <begin position="236"/>
        <end position="251"/>
    </location>
</feature>
<comment type="caution">
    <text evidence="10">The sequence shown here is derived from an EMBL/GenBank/DDBJ whole genome shotgun (WGS) entry which is preliminary data.</text>
</comment>
<dbReference type="Pfam" id="PF17780">
    <property type="entry name" value="OCRE"/>
    <property type="match status" value="1"/>
</dbReference>
<organism evidence="10 11">
    <name type="scientific">Rehmannia glutinosa</name>
    <name type="common">Chinese foxglove</name>
    <dbReference type="NCBI Taxonomy" id="99300"/>
    <lineage>
        <taxon>Eukaryota</taxon>
        <taxon>Viridiplantae</taxon>
        <taxon>Streptophyta</taxon>
        <taxon>Embryophyta</taxon>
        <taxon>Tracheophyta</taxon>
        <taxon>Spermatophyta</taxon>
        <taxon>Magnoliopsida</taxon>
        <taxon>eudicotyledons</taxon>
        <taxon>Gunneridae</taxon>
        <taxon>Pentapetalae</taxon>
        <taxon>asterids</taxon>
        <taxon>lamiids</taxon>
        <taxon>Lamiales</taxon>
        <taxon>Orobanchaceae</taxon>
        <taxon>Rehmannieae</taxon>
        <taxon>Rehmannia</taxon>
    </lineage>
</organism>
<keyword evidence="8" id="KW-1133">Transmembrane helix</keyword>
<sequence>MTELSERSFSFPALQYWVSQGNKWCDTCKIFISNNPASIRNHELGQRHKDNVTKRLNTMREDKAAKEKELKQAARVLEQIEASLLLLYLIFVSDFLHVLFLPSMWMWNPDPVFGKAAMTSVPGYLAFHVCQKAKRSYQKDLATFREARDSNAQALITEDINQGTGDGSSMPGDWEHESSSGYYYNQKTSCYYDPNSGFYYTDALGKWVTQEEALASFKVSSGPTQKRPSFGKPPSASENGGESRSASTSQSGPPPGRVVSTPLNPMRSVKGATSSVAIKRKKPDEKPKAVSKEEAAALKAREAARKRVEDREKPTLGLYRR</sequence>
<evidence type="ECO:0000256" key="3">
    <source>
        <dbReference type="ARBA" id="ARBA00022771"/>
    </source>
</evidence>
<evidence type="ECO:0000256" key="6">
    <source>
        <dbReference type="SAM" id="Coils"/>
    </source>
</evidence>
<feature type="compositionally biased region" description="Basic and acidic residues" evidence="7">
    <location>
        <begin position="282"/>
        <end position="297"/>
    </location>
</feature>
<keyword evidence="11" id="KW-1185">Reference proteome</keyword>
<dbReference type="PANTHER" id="PTHR13173:SF10">
    <property type="entry name" value="WW DOMAIN-BINDING PROTEIN 4"/>
    <property type="match status" value="1"/>
</dbReference>
<evidence type="ECO:0000256" key="2">
    <source>
        <dbReference type="ARBA" id="ARBA00022723"/>
    </source>
</evidence>
<dbReference type="PANTHER" id="PTHR13173">
    <property type="entry name" value="WW DOMAIN BINDING PROTEIN 4"/>
    <property type="match status" value="1"/>
</dbReference>
<dbReference type="Proteomes" id="UP001318860">
    <property type="component" value="Unassembled WGS sequence"/>
</dbReference>
<gene>
    <name evidence="10" type="ORF">DH2020_006684</name>
</gene>
<keyword evidence="8" id="KW-0472">Membrane</keyword>
<feature type="compositionally biased region" description="Polar residues" evidence="7">
    <location>
        <begin position="218"/>
        <end position="227"/>
    </location>
</feature>
<keyword evidence="4" id="KW-0862">Zinc</keyword>
<evidence type="ECO:0000313" key="11">
    <source>
        <dbReference type="Proteomes" id="UP001318860"/>
    </source>
</evidence>
<dbReference type="PROSITE" id="PS50171">
    <property type="entry name" value="ZF_MATRIN"/>
    <property type="match status" value="1"/>
</dbReference>
<dbReference type="EMBL" id="JABTTQ020000004">
    <property type="protein sequence ID" value="KAK6159370.1"/>
    <property type="molecule type" value="Genomic_DNA"/>
</dbReference>
<keyword evidence="8" id="KW-0812">Transmembrane</keyword>
<evidence type="ECO:0000256" key="5">
    <source>
        <dbReference type="ARBA" id="ARBA00023242"/>
    </source>
</evidence>
<feature type="compositionally biased region" description="Basic and acidic residues" evidence="7">
    <location>
        <begin position="302"/>
        <end position="314"/>
    </location>
</feature>
<feature type="region of interest" description="Disordered" evidence="7">
    <location>
        <begin position="218"/>
        <end position="297"/>
    </location>
</feature>
<keyword evidence="3" id="KW-0863">Zinc-finger</keyword>
<evidence type="ECO:0000256" key="1">
    <source>
        <dbReference type="ARBA" id="ARBA00004123"/>
    </source>
</evidence>
<feature type="domain" description="Matrin-type" evidence="9">
    <location>
        <begin position="23"/>
        <end position="54"/>
    </location>
</feature>
<dbReference type="InterPro" id="IPR040023">
    <property type="entry name" value="WBP4"/>
</dbReference>
<evidence type="ECO:0000256" key="8">
    <source>
        <dbReference type="SAM" id="Phobius"/>
    </source>
</evidence>
<name>A0ABR0XJL2_REHGL</name>